<keyword evidence="1" id="KW-0175">Coiled coil</keyword>
<dbReference type="OrthoDB" id="392316at2759"/>
<accession>A0A1Y1JJA0</accession>
<evidence type="ECO:0000313" key="4">
    <source>
        <dbReference type="Proteomes" id="UP000195521"/>
    </source>
</evidence>
<evidence type="ECO:0000313" key="3">
    <source>
        <dbReference type="EMBL" id="GAW82310.1"/>
    </source>
</evidence>
<evidence type="ECO:0000256" key="1">
    <source>
        <dbReference type="SAM" id="Coils"/>
    </source>
</evidence>
<dbReference type="GeneID" id="39749047"/>
<gene>
    <name evidence="3" type="ORF">PGO_123080</name>
</gene>
<feature type="coiled-coil region" evidence="1">
    <location>
        <begin position="93"/>
        <end position="149"/>
    </location>
</feature>
<dbReference type="RefSeq" id="XP_028544899.1">
    <property type="nucleotide sequence ID" value="XM_028689098.1"/>
</dbReference>
<dbReference type="AlphaFoldDB" id="A0A1Y1JJA0"/>
<evidence type="ECO:0000256" key="2">
    <source>
        <dbReference type="SAM" id="MobiDB-lite"/>
    </source>
</evidence>
<dbReference type="EMBL" id="BDQF01000013">
    <property type="protein sequence ID" value="GAW82310.1"/>
    <property type="molecule type" value="Genomic_DNA"/>
</dbReference>
<organism evidence="3 4">
    <name type="scientific">Plasmodium gonderi</name>
    <dbReference type="NCBI Taxonomy" id="77519"/>
    <lineage>
        <taxon>Eukaryota</taxon>
        <taxon>Sar</taxon>
        <taxon>Alveolata</taxon>
        <taxon>Apicomplexa</taxon>
        <taxon>Aconoidasida</taxon>
        <taxon>Haemosporida</taxon>
        <taxon>Plasmodiidae</taxon>
        <taxon>Plasmodium</taxon>
        <taxon>Plasmodium (Plasmodium)</taxon>
    </lineage>
</organism>
<proteinExistence type="predicted"/>
<comment type="caution">
    <text evidence="3">The sequence shown here is derived from an EMBL/GenBank/DDBJ whole genome shotgun (WGS) entry which is preliminary data.</text>
</comment>
<protein>
    <submittedName>
        <fullName evidence="3">Uncharacterized protein</fullName>
    </submittedName>
</protein>
<feature type="compositionally biased region" description="Acidic residues" evidence="2">
    <location>
        <begin position="29"/>
        <end position="60"/>
    </location>
</feature>
<dbReference type="Proteomes" id="UP000195521">
    <property type="component" value="Unassembled WGS sequence"/>
</dbReference>
<name>A0A1Y1JJA0_PLAGO</name>
<keyword evidence="4" id="KW-1185">Reference proteome</keyword>
<feature type="region of interest" description="Disordered" evidence="2">
    <location>
        <begin position="1"/>
        <end position="83"/>
    </location>
</feature>
<reference evidence="4" key="1">
    <citation type="submission" date="2017-04" db="EMBL/GenBank/DDBJ databases">
        <title>Plasmodium gonderi genome.</title>
        <authorList>
            <person name="Arisue N."/>
            <person name="Honma H."/>
            <person name="Kawai S."/>
            <person name="Tougan T."/>
            <person name="Tanabe K."/>
            <person name="Horii T."/>
        </authorList>
    </citation>
    <scope>NUCLEOTIDE SEQUENCE [LARGE SCALE GENOMIC DNA]</scope>
    <source>
        <strain evidence="4">ATCC 30045</strain>
    </source>
</reference>
<sequence length="191" mass="21867">MRNGLSQGMDEKKEDCLHNGIGKKCGGDEAVEDEALEDEAVEDEAVEDEEVQDEEVEDEAAEQRAIEEDLWSNTQDEGSGEKKTLRTKIRELESAIKGKIVKLQKELKESKENEKIHEFDFADILNEFKDEITKRINEVSQIIEKKIEEQNLKHTKLFNMLISLKNENSKINKSLTILNDKIHVIQGEIGD</sequence>